<name>A0A448X7J0_9PLAT</name>
<organism evidence="1 2">
    <name type="scientific">Protopolystoma xenopodis</name>
    <dbReference type="NCBI Taxonomy" id="117903"/>
    <lineage>
        <taxon>Eukaryota</taxon>
        <taxon>Metazoa</taxon>
        <taxon>Spiralia</taxon>
        <taxon>Lophotrochozoa</taxon>
        <taxon>Platyhelminthes</taxon>
        <taxon>Monogenea</taxon>
        <taxon>Polyopisthocotylea</taxon>
        <taxon>Polystomatidea</taxon>
        <taxon>Polystomatidae</taxon>
        <taxon>Protopolystoma</taxon>
    </lineage>
</organism>
<evidence type="ECO:0000313" key="2">
    <source>
        <dbReference type="Proteomes" id="UP000784294"/>
    </source>
</evidence>
<sequence>MGRGPNVFSTPPGVIRQARDFLISRAVLPTCRFLLISVSSEGLSACVGSACLSVVRRSEDRQFGSLPIGSSARLPVD</sequence>
<gene>
    <name evidence="1" type="ORF">PXEA_LOCUS23524</name>
</gene>
<keyword evidence="2" id="KW-1185">Reference proteome</keyword>
<accession>A0A448X7J0</accession>
<dbReference type="EMBL" id="CAAALY010109259">
    <property type="protein sequence ID" value="VEL30084.1"/>
    <property type="molecule type" value="Genomic_DNA"/>
</dbReference>
<comment type="caution">
    <text evidence="1">The sequence shown here is derived from an EMBL/GenBank/DDBJ whole genome shotgun (WGS) entry which is preliminary data.</text>
</comment>
<dbReference type="Proteomes" id="UP000784294">
    <property type="component" value="Unassembled WGS sequence"/>
</dbReference>
<protein>
    <submittedName>
        <fullName evidence="1">Uncharacterized protein</fullName>
    </submittedName>
</protein>
<reference evidence="1" key="1">
    <citation type="submission" date="2018-11" db="EMBL/GenBank/DDBJ databases">
        <authorList>
            <consortium name="Pathogen Informatics"/>
        </authorList>
    </citation>
    <scope>NUCLEOTIDE SEQUENCE</scope>
</reference>
<dbReference type="AlphaFoldDB" id="A0A448X7J0"/>
<proteinExistence type="predicted"/>
<evidence type="ECO:0000313" key="1">
    <source>
        <dbReference type="EMBL" id="VEL30084.1"/>
    </source>
</evidence>